<evidence type="ECO:0000256" key="2">
    <source>
        <dbReference type="ARBA" id="ARBA00022723"/>
    </source>
</evidence>
<sequence>MSSSCSSIDLGIDPDFDDLLTDSLLNDIELFAEHTNRLRNALDGDSYVPDGESRCVQVHAALSMVSQSVRDLLVRYPIFKTSQVLIPASQLVHSVKEINFDTALIDAVRTLQCIEKLEAAVGNTLRHSVNGRSASDSPPSKYNTVTLGRHKLNKQTTLGAPGNSVTSRVTPSDASTTAAIINGTHGSVDGSVKHGVRQHGGLLRRHSTFQPRSAEPECEMDELLQQCAREESLTVAFNRSKSWSRYCQLVLTFYNQRLRLEHDHAQKLAKLAETTRTALAAEVKNGGGMPLFGVFNELLDTTDNYVERAESTIKSLSDRAVKHLQQHHDEHENRRRGLKSEFAKQEKSLSQCTSDLKKARRLMEGMQSSYYRARDVTTRSQSAAGAAAINGGGLHNADHQRKLKEVEKKRRNEEDALQKKTESENQVRQLGTKRDFMQNRLLDLKSKTLTELCEDVIKSDRATQISTNQFLEGLTNLFLPYPSKYQELADGARRYRPGSEFMSFLQNLPGRSVSSTSLVRDGTTDDAIASTSTGSTISAATRASTGSSAASLARSRRNALNEVEHYDLIVETQSHRKPKRSIGGRLFDPGSGGNAEYTEPTKSHKLIRTRQVIKCVQCDRVSLLSETVKCTACNLSWHKKCLPSNSVVCGPNAKPFADSSRRVSIFGVSLKHHLELQKCRVPPILDTCIDNIQQRGMRVRGIYRTCGVKSKVEQICQTFEQSKDASEIKLDDVHPMNIASVIKLYLRKLPEPLLGFELYNELIEFDVNMDPITISDYLQDLILTKLPEQNYETLKFLMLHLKRVTWFASDNLMPASNLAAVIAPSLIWAPLAATTPSGNTGAGLTTPVSFVSDAHKQSKVIELIIKNAYDIFKTDPKCDWRDFFERYPETDAPEITEIDDVDGAGEVDIGEEEDDLEDDFEGDDDLEATTACSSSSVSQQPPTPDLLRNTATNNNNIDAGKNNVDDDPEFPPAGFSRRYLPAVRTVSAGNTRSQHYVSQRYEPPPSEEPGRFTKQRSFTTSILVSPQNNRKYFLPQQHSMDSRVEEYNARKASGGQTAVADGATVNRGPASPMTLRSGEVTIDMKHGQFVIPPNNIPDRPPIGPKSSAPVTSNQPGTPTSRGEQTLCVNGLGLIFSPSTDASYV</sequence>
<feature type="compositionally biased region" description="Polar residues" evidence="7">
    <location>
        <begin position="987"/>
        <end position="997"/>
    </location>
</feature>
<keyword evidence="11" id="KW-1185">Reference proteome</keyword>
<dbReference type="SMART" id="SM00055">
    <property type="entry name" value="FCH"/>
    <property type="match status" value="1"/>
</dbReference>
<dbReference type="Pfam" id="PF22699">
    <property type="entry name" value="GMIP-like_FCH"/>
    <property type="match status" value="1"/>
</dbReference>
<keyword evidence="3" id="KW-0863">Zinc-finger</keyword>
<dbReference type="InterPro" id="IPR000198">
    <property type="entry name" value="RhoGAP_dom"/>
</dbReference>
<dbReference type="InterPro" id="IPR002219">
    <property type="entry name" value="PKC_DAG/PE"/>
</dbReference>
<feature type="domain" description="Rho-GAP" evidence="9">
    <location>
        <begin position="668"/>
        <end position="872"/>
    </location>
</feature>
<evidence type="ECO:0000256" key="4">
    <source>
        <dbReference type="ARBA" id="ARBA00022833"/>
    </source>
</evidence>
<evidence type="ECO:0000256" key="5">
    <source>
        <dbReference type="ARBA" id="ARBA00023054"/>
    </source>
</evidence>
<feature type="compositionally biased region" description="Acidic residues" evidence="7">
    <location>
        <begin position="913"/>
        <end position="927"/>
    </location>
</feature>
<dbReference type="PROSITE" id="PS51741">
    <property type="entry name" value="F_BAR"/>
    <property type="match status" value="1"/>
</dbReference>
<evidence type="ECO:0000256" key="7">
    <source>
        <dbReference type="SAM" id="MobiDB-lite"/>
    </source>
</evidence>
<dbReference type="SUPFAM" id="SSF48350">
    <property type="entry name" value="GTPase activation domain, GAP"/>
    <property type="match status" value="1"/>
</dbReference>
<dbReference type="GO" id="GO:0051056">
    <property type="term" value="P:regulation of small GTPase mediated signal transduction"/>
    <property type="evidence" value="ECO:0007669"/>
    <property type="project" value="UniProtKB-ARBA"/>
</dbReference>
<name>A0A7E4V570_PANRE</name>
<dbReference type="PROSITE" id="PS50081">
    <property type="entry name" value="ZF_DAG_PE_2"/>
    <property type="match status" value="1"/>
</dbReference>
<keyword evidence="5 6" id="KW-0175">Coiled coil</keyword>
<evidence type="ECO:0000313" key="12">
    <source>
        <dbReference type="WBParaSite" id="Pan_g16662.t1"/>
    </source>
</evidence>
<evidence type="ECO:0000259" key="8">
    <source>
        <dbReference type="PROSITE" id="PS50081"/>
    </source>
</evidence>
<evidence type="ECO:0000256" key="3">
    <source>
        <dbReference type="ARBA" id="ARBA00022771"/>
    </source>
</evidence>
<dbReference type="InterPro" id="IPR057028">
    <property type="entry name" value="RHG29_45_N"/>
</dbReference>
<dbReference type="InterPro" id="IPR031160">
    <property type="entry name" value="F_BAR_dom"/>
</dbReference>
<feature type="compositionally biased region" description="Pro residues" evidence="7">
    <location>
        <begin position="1094"/>
        <end position="1103"/>
    </location>
</feature>
<dbReference type="GO" id="GO:0005096">
    <property type="term" value="F:GTPase activator activity"/>
    <property type="evidence" value="ECO:0007669"/>
    <property type="project" value="UniProtKB-KW"/>
</dbReference>
<keyword evidence="2" id="KW-0479">Metal-binding</keyword>
<proteinExistence type="predicted"/>
<evidence type="ECO:0000256" key="1">
    <source>
        <dbReference type="ARBA" id="ARBA00022468"/>
    </source>
</evidence>
<feature type="region of interest" description="Disordered" evidence="7">
    <location>
        <begin position="153"/>
        <end position="172"/>
    </location>
</feature>
<dbReference type="InterPro" id="IPR027267">
    <property type="entry name" value="AH/BAR_dom_sf"/>
</dbReference>
<feature type="region of interest" description="Disordered" evidence="7">
    <location>
        <begin position="388"/>
        <end position="428"/>
    </location>
</feature>
<reference evidence="11" key="1">
    <citation type="journal article" date="2013" name="Genetics">
        <title>The draft genome and transcriptome of Panagrellus redivivus are shaped by the harsh demands of a free-living lifestyle.</title>
        <authorList>
            <person name="Srinivasan J."/>
            <person name="Dillman A.R."/>
            <person name="Macchietto M.G."/>
            <person name="Heikkinen L."/>
            <person name="Lakso M."/>
            <person name="Fracchia K.M."/>
            <person name="Antoshechkin I."/>
            <person name="Mortazavi A."/>
            <person name="Wong G."/>
            <person name="Sternberg P.W."/>
        </authorList>
    </citation>
    <scope>NUCLEOTIDE SEQUENCE [LARGE SCALE GENOMIC DNA]</scope>
    <source>
        <strain evidence="11">MT8872</strain>
    </source>
</reference>
<dbReference type="SUPFAM" id="SSF57889">
    <property type="entry name" value="Cysteine-rich domain"/>
    <property type="match status" value="1"/>
</dbReference>
<dbReference type="AlphaFoldDB" id="A0A7E4V570"/>
<evidence type="ECO:0000259" key="10">
    <source>
        <dbReference type="PROSITE" id="PS51741"/>
    </source>
</evidence>
<evidence type="ECO:0000313" key="11">
    <source>
        <dbReference type="Proteomes" id="UP000492821"/>
    </source>
</evidence>
<feature type="compositionally biased region" description="Polar residues" evidence="7">
    <location>
        <begin position="154"/>
        <end position="172"/>
    </location>
</feature>
<dbReference type="Gene3D" id="1.10.555.10">
    <property type="entry name" value="Rho GTPase activation protein"/>
    <property type="match status" value="1"/>
</dbReference>
<feature type="domain" description="Phorbol-ester/DAG-type" evidence="8">
    <location>
        <begin position="603"/>
        <end position="649"/>
    </location>
</feature>
<dbReference type="GO" id="GO:0007165">
    <property type="term" value="P:signal transduction"/>
    <property type="evidence" value="ECO:0007669"/>
    <property type="project" value="InterPro"/>
</dbReference>
<dbReference type="PANTHER" id="PTHR15228">
    <property type="entry name" value="SPERMATHECAL PHYSIOLOGY VARIANT"/>
    <property type="match status" value="1"/>
</dbReference>
<keyword evidence="4" id="KW-0862">Zinc</keyword>
<feature type="region of interest" description="Disordered" evidence="7">
    <location>
        <begin position="1090"/>
        <end position="1124"/>
    </location>
</feature>
<accession>A0A7E4V570</accession>
<evidence type="ECO:0000259" key="9">
    <source>
        <dbReference type="PROSITE" id="PS50238"/>
    </source>
</evidence>
<dbReference type="Proteomes" id="UP000492821">
    <property type="component" value="Unassembled WGS sequence"/>
</dbReference>
<dbReference type="Pfam" id="PF24235">
    <property type="entry name" value="RHG29_45_N"/>
    <property type="match status" value="1"/>
</dbReference>
<dbReference type="InterPro" id="IPR008936">
    <property type="entry name" value="Rho_GTPase_activation_prot"/>
</dbReference>
<dbReference type="PANTHER" id="PTHR15228:SF25">
    <property type="entry name" value="F-BAR DOMAIN-CONTAINING PROTEIN"/>
    <property type="match status" value="1"/>
</dbReference>
<feature type="region of interest" description="Disordered" evidence="7">
    <location>
        <begin position="913"/>
        <end position="1015"/>
    </location>
</feature>
<dbReference type="Pfam" id="PF00620">
    <property type="entry name" value="RhoGAP"/>
    <property type="match status" value="1"/>
</dbReference>
<reference evidence="12" key="2">
    <citation type="submission" date="2020-10" db="UniProtKB">
        <authorList>
            <consortium name="WormBaseParasite"/>
        </authorList>
    </citation>
    <scope>IDENTIFICATION</scope>
</reference>
<dbReference type="InterPro" id="IPR051025">
    <property type="entry name" value="RhoGAP"/>
</dbReference>
<dbReference type="GO" id="GO:0008270">
    <property type="term" value="F:zinc ion binding"/>
    <property type="evidence" value="ECO:0007669"/>
    <property type="project" value="UniProtKB-KW"/>
</dbReference>
<dbReference type="PROSITE" id="PS50238">
    <property type="entry name" value="RHOGAP"/>
    <property type="match status" value="1"/>
</dbReference>
<dbReference type="InterPro" id="IPR001060">
    <property type="entry name" value="FCH_dom"/>
</dbReference>
<feature type="compositionally biased region" description="Basic and acidic residues" evidence="7">
    <location>
        <begin position="323"/>
        <end position="347"/>
    </location>
</feature>
<dbReference type="Gene3D" id="1.20.1270.60">
    <property type="entry name" value="Arfaptin homology (AH) domain/BAR domain"/>
    <property type="match status" value="1"/>
</dbReference>
<dbReference type="SMART" id="SM00324">
    <property type="entry name" value="RhoGAP"/>
    <property type="match status" value="1"/>
</dbReference>
<evidence type="ECO:0000256" key="6">
    <source>
        <dbReference type="PROSITE-ProRule" id="PRU01077"/>
    </source>
</evidence>
<dbReference type="SUPFAM" id="SSF103657">
    <property type="entry name" value="BAR/IMD domain-like"/>
    <property type="match status" value="1"/>
</dbReference>
<dbReference type="CDD" id="cd00159">
    <property type="entry name" value="RhoGAP"/>
    <property type="match status" value="1"/>
</dbReference>
<feature type="region of interest" description="Disordered" evidence="7">
    <location>
        <begin position="323"/>
        <end position="354"/>
    </location>
</feature>
<protein>
    <submittedName>
        <fullName evidence="12">Rho-GAP domain-containing protein</fullName>
    </submittedName>
</protein>
<feature type="compositionally biased region" description="Basic and acidic residues" evidence="7">
    <location>
        <begin position="396"/>
        <end position="425"/>
    </location>
</feature>
<dbReference type="InterPro" id="IPR054713">
    <property type="entry name" value="GMIP/FCHO2-like_FCH"/>
</dbReference>
<dbReference type="WBParaSite" id="Pan_g16662.t1">
    <property type="protein sequence ID" value="Pan_g16662.t1"/>
    <property type="gene ID" value="Pan_g16662"/>
</dbReference>
<keyword evidence="1" id="KW-0343">GTPase activation</keyword>
<feature type="compositionally biased region" description="Polar residues" evidence="7">
    <location>
        <begin position="1108"/>
        <end position="1124"/>
    </location>
</feature>
<organism evidence="11 12">
    <name type="scientific">Panagrellus redivivus</name>
    <name type="common">Microworm</name>
    <dbReference type="NCBI Taxonomy" id="6233"/>
    <lineage>
        <taxon>Eukaryota</taxon>
        <taxon>Metazoa</taxon>
        <taxon>Ecdysozoa</taxon>
        <taxon>Nematoda</taxon>
        <taxon>Chromadorea</taxon>
        <taxon>Rhabditida</taxon>
        <taxon>Tylenchina</taxon>
        <taxon>Panagrolaimomorpha</taxon>
        <taxon>Panagrolaimoidea</taxon>
        <taxon>Panagrolaimidae</taxon>
        <taxon>Panagrellus</taxon>
    </lineage>
</organism>
<dbReference type="InterPro" id="IPR046349">
    <property type="entry name" value="C1-like_sf"/>
</dbReference>
<feature type="region of interest" description="Disordered" evidence="7">
    <location>
        <begin position="579"/>
        <end position="599"/>
    </location>
</feature>
<feature type="domain" description="F-BAR" evidence="10">
    <location>
        <begin position="218"/>
        <end position="500"/>
    </location>
</feature>